<dbReference type="STRING" id="1802056.A2954_03760"/>
<dbReference type="GO" id="GO:0009088">
    <property type="term" value="P:threonine biosynthetic process"/>
    <property type="evidence" value="ECO:0007669"/>
    <property type="project" value="UniProtKB-UniRule"/>
</dbReference>
<evidence type="ECO:0000256" key="4">
    <source>
        <dbReference type="ARBA" id="ARBA00023239"/>
    </source>
</evidence>
<reference evidence="8 9" key="1">
    <citation type="journal article" date="2016" name="Nat. Commun.">
        <title>Thousands of microbial genomes shed light on interconnected biogeochemical processes in an aquifer system.</title>
        <authorList>
            <person name="Anantharaman K."/>
            <person name="Brown C.T."/>
            <person name="Hug L.A."/>
            <person name="Sharon I."/>
            <person name="Castelle C.J."/>
            <person name="Probst A.J."/>
            <person name="Thomas B.C."/>
            <person name="Singh A."/>
            <person name="Wilkins M.J."/>
            <person name="Karaoz U."/>
            <person name="Brodie E.L."/>
            <person name="Williams K.H."/>
            <person name="Hubbard S.S."/>
            <person name="Banfield J.F."/>
        </authorList>
    </citation>
    <scope>NUCLEOTIDE SEQUENCE [LARGE SCALE GENOMIC DNA]</scope>
</reference>
<comment type="caution">
    <text evidence="8">The sequence shown here is derived from an EMBL/GenBank/DDBJ whole genome shotgun (WGS) entry which is preliminary data.</text>
</comment>
<evidence type="ECO:0000313" key="8">
    <source>
        <dbReference type="EMBL" id="OGK41804.1"/>
    </source>
</evidence>
<dbReference type="EC" id="4.2.3.1" evidence="5"/>
<sequence length="304" mass="32594">MKNLKSITLGEGNTPLIRLFNIEKLLNWQGEIWAKAECQNPTGSFKDRGSVSEVKEALKQKKMGVICASTGNMAASLAAYTAKANLKCLVVVPKNTPSGKLKQASVCGAELIEADGNYDFCVTRAKEIAEKENLLLCGDYELRRTSQRSLGNELAEAKIKFDAFITPVGNGTLGCAIIEGFVGKGKSPKFIGVQGQGSDPIYQAWKHKSEITQINNPVTIASAMKVGDPLDGKLTLDWIKKTNGQMISVSDKEIIDAQGLLAILEGTYVETSAASTLAALTVNNINTKLNVVLILTGSGLKENN</sequence>
<feature type="modified residue" description="N6-(pyridoxal phosphate)lysine" evidence="6">
    <location>
        <position position="46"/>
    </location>
</feature>
<dbReference type="GO" id="GO:0006565">
    <property type="term" value="P:L-serine catabolic process"/>
    <property type="evidence" value="ECO:0007669"/>
    <property type="project" value="TreeGrafter"/>
</dbReference>
<accession>A0A1F7IEP0</accession>
<dbReference type="InterPro" id="IPR036052">
    <property type="entry name" value="TrpB-like_PALP_sf"/>
</dbReference>
<evidence type="ECO:0000256" key="3">
    <source>
        <dbReference type="ARBA" id="ARBA00022898"/>
    </source>
</evidence>
<comment type="cofactor">
    <cofactor evidence="1 6">
        <name>pyridoxal 5'-phosphate</name>
        <dbReference type="ChEBI" id="CHEBI:597326"/>
    </cofactor>
</comment>
<proteinExistence type="inferred from homology"/>
<feature type="domain" description="Tryptophan synthase beta chain-like PALP" evidence="7">
    <location>
        <begin position="7"/>
        <end position="297"/>
    </location>
</feature>
<keyword evidence="4" id="KW-0456">Lyase</keyword>
<dbReference type="EMBL" id="MGAG01000009">
    <property type="protein sequence ID" value="OGK41804.1"/>
    <property type="molecule type" value="Genomic_DNA"/>
</dbReference>
<dbReference type="GO" id="GO:0004794">
    <property type="term" value="F:threonine deaminase activity"/>
    <property type="evidence" value="ECO:0007669"/>
    <property type="project" value="TreeGrafter"/>
</dbReference>
<dbReference type="Proteomes" id="UP000177698">
    <property type="component" value="Unassembled WGS sequence"/>
</dbReference>
<evidence type="ECO:0000313" key="9">
    <source>
        <dbReference type="Proteomes" id="UP000177698"/>
    </source>
</evidence>
<protein>
    <recommendedName>
        <fullName evidence="5">Threonine synthase</fullName>
        <ecNumber evidence="5">4.2.3.1</ecNumber>
    </recommendedName>
</protein>
<dbReference type="GO" id="GO:0006567">
    <property type="term" value="P:L-threonine catabolic process"/>
    <property type="evidence" value="ECO:0007669"/>
    <property type="project" value="TreeGrafter"/>
</dbReference>
<dbReference type="AlphaFoldDB" id="A0A1F7IEP0"/>
<evidence type="ECO:0000259" key="7">
    <source>
        <dbReference type="Pfam" id="PF00291"/>
    </source>
</evidence>
<dbReference type="GO" id="GO:0009097">
    <property type="term" value="P:isoleucine biosynthetic process"/>
    <property type="evidence" value="ECO:0007669"/>
    <property type="project" value="TreeGrafter"/>
</dbReference>
<name>A0A1F7IEP0_9BACT</name>
<evidence type="ECO:0000256" key="2">
    <source>
        <dbReference type="ARBA" id="ARBA00005517"/>
    </source>
</evidence>
<keyword evidence="3 6" id="KW-0663">Pyridoxal phosphate</keyword>
<evidence type="ECO:0000256" key="5">
    <source>
        <dbReference type="NCBIfam" id="TIGR00260"/>
    </source>
</evidence>
<dbReference type="GO" id="GO:0004795">
    <property type="term" value="F:threonine synthase activity"/>
    <property type="evidence" value="ECO:0007669"/>
    <property type="project" value="UniProtKB-UniRule"/>
</dbReference>
<organism evidence="8 9">
    <name type="scientific">Candidatus Roizmanbacteria bacterium RIFCSPLOWO2_01_FULL_37_12</name>
    <dbReference type="NCBI Taxonomy" id="1802056"/>
    <lineage>
        <taxon>Bacteria</taxon>
        <taxon>Candidatus Roizmaniibacteriota</taxon>
    </lineage>
</organism>
<dbReference type="InterPro" id="IPR001926">
    <property type="entry name" value="TrpB-like_PALP"/>
</dbReference>
<dbReference type="InterPro" id="IPR004450">
    <property type="entry name" value="Thr_synthase-like"/>
</dbReference>
<evidence type="ECO:0000256" key="6">
    <source>
        <dbReference type="PIRSR" id="PIRSR604450-51"/>
    </source>
</evidence>
<dbReference type="PANTHER" id="PTHR48078">
    <property type="entry name" value="THREONINE DEHYDRATASE, MITOCHONDRIAL-RELATED"/>
    <property type="match status" value="1"/>
</dbReference>
<comment type="similarity">
    <text evidence="2">Belongs to the threonine synthase family.</text>
</comment>
<gene>
    <name evidence="8" type="ORF">A2954_03760</name>
</gene>
<dbReference type="PANTHER" id="PTHR48078:SF6">
    <property type="entry name" value="L-THREONINE DEHYDRATASE CATABOLIC TDCB"/>
    <property type="match status" value="1"/>
</dbReference>
<dbReference type="Pfam" id="PF00291">
    <property type="entry name" value="PALP"/>
    <property type="match status" value="1"/>
</dbReference>
<evidence type="ECO:0000256" key="1">
    <source>
        <dbReference type="ARBA" id="ARBA00001933"/>
    </source>
</evidence>
<dbReference type="GO" id="GO:0003941">
    <property type="term" value="F:L-serine ammonia-lyase activity"/>
    <property type="evidence" value="ECO:0007669"/>
    <property type="project" value="TreeGrafter"/>
</dbReference>
<dbReference type="InterPro" id="IPR050147">
    <property type="entry name" value="Ser/Thr_Dehydratase"/>
</dbReference>
<dbReference type="NCBIfam" id="TIGR00260">
    <property type="entry name" value="thrC"/>
    <property type="match status" value="1"/>
</dbReference>
<dbReference type="Gene3D" id="3.40.50.1100">
    <property type="match status" value="2"/>
</dbReference>
<dbReference type="SUPFAM" id="SSF53686">
    <property type="entry name" value="Tryptophan synthase beta subunit-like PLP-dependent enzymes"/>
    <property type="match status" value="1"/>
</dbReference>